<dbReference type="GO" id="GO:0016853">
    <property type="term" value="F:isomerase activity"/>
    <property type="evidence" value="ECO:0007669"/>
    <property type="project" value="UniProtKB-KW"/>
</dbReference>
<dbReference type="InterPro" id="IPR013022">
    <property type="entry name" value="Xyl_isomerase-like_TIM-brl"/>
</dbReference>
<keyword evidence="2" id="KW-0413">Isomerase</keyword>
<organism evidence="2 3">
    <name type="scientific">Maribacter cobaltidurans</name>
    <dbReference type="NCBI Taxonomy" id="1178778"/>
    <lineage>
        <taxon>Bacteria</taxon>
        <taxon>Pseudomonadati</taxon>
        <taxon>Bacteroidota</taxon>
        <taxon>Flavobacteriia</taxon>
        <taxon>Flavobacteriales</taxon>
        <taxon>Flavobacteriaceae</taxon>
        <taxon>Maribacter</taxon>
    </lineage>
</organism>
<evidence type="ECO:0000313" key="3">
    <source>
        <dbReference type="Proteomes" id="UP000215244"/>
    </source>
</evidence>
<dbReference type="Pfam" id="PF01261">
    <property type="entry name" value="AP_endonuc_2"/>
    <property type="match status" value="1"/>
</dbReference>
<dbReference type="Gene3D" id="3.20.20.150">
    <property type="entry name" value="Divalent-metal-dependent TIM barrel enzymes"/>
    <property type="match status" value="1"/>
</dbReference>
<feature type="domain" description="Xylose isomerase-like TIM barrel" evidence="1">
    <location>
        <begin position="87"/>
        <end position="309"/>
    </location>
</feature>
<accession>A0A223V1I3</accession>
<dbReference type="Proteomes" id="UP000215244">
    <property type="component" value="Chromosome"/>
</dbReference>
<dbReference type="AlphaFoldDB" id="A0A223V1I3"/>
<dbReference type="PANTHER" id="PTHR12110:SF53">
    <property type="entry name" value="BLR5974 PROTEIN"/>
    <property type="match status" value="1"/>
</dbReference>
<dbReference type="PANTHER" id="PTHR12110">
    <property type="entry name" value="HYDROXYPYRUVATE ISOMERASE"/>
    <property type="match status" value="1"/>
</dbReference>
<proteinExistence type="predicted"/>
<dbReference type="InterPro" id="IPR019546">
    <property type="entry name" value="TAT_signal_bac_arc"/>
</dbReference>
<dbReference type="InterPro" id="IPR050312">
    <property type="entry name" value="IolE/XylAMocC-like"/>
</dbReference>
<name>A0A223V1I3_9FLAO</name>
<dbReference type="EMBL" id="CP022957">
    <property type="protein sequence ID" value="ASV29202.1"/>
    <property type="molecule type" value="Genomic_DNA"/>
</dbReference>
<dbReference type="PROSITE" id="PS51318">
    <property type="entry name" value="TAT"/>
    <property type="match status" value="1"/>
</dbReference>
<dbReference type="OrthoDB" id="1114629at2"/>
<dbReference type="RefSeq" id="WP_094995835.1">
    <property type="nucleotide sequence ID" value="NZ_BMJL01000001.1"/>
</dbReference>
<sequence length="345" mass="38106">MKTTRRTFLGQLGATTAGLGLSTLIPQSLFPMGMDNKFSFEISLGEFSFASELYSGKMTNMDFPARAKEVHDINVLEYVSGFFNGKHTDTGYMKELKQRCDDLGMVNHLIMVDGANITSLNDKERNAAVEGHFEWVEAAKYLGCTSIRVNLGDAMGALTGKVEPGTPEEIASAAVDGYGKLLDFAAKENINVIVENHFGNSTNADWLVGIMEQLDQKNKGFLPDFGNFCAERTAAKSMDFKDLISTKCLKEYDKYEGVAKMMPYAKGISAKTHRFDDNGYDLETDFIKMFNIIKDSGWSGGYVGIEYEGGLMRDMGGDMNFLSNDDGVRATKLLLEDVLEKLGNK</sequence>
<dbReference type="SUPFAM" id="SSF51658">
    <property type="entry name" value="Xylose isomerase-like"/>
    <property type="match status" value="1"/>
</dbReference>
<dbReference type="InterPro" id="IPR006311">
    <property type="entry name" value="TAT_signal"/>
</dbReference>
<evidence type="ECO:0000313" key="2">
    <source>
        <dbReference type="EMBL" id="ASV29202.1"/>
    </source>
</evidence>
<keyword evidence="3" id="KW-1185">Reference proteome</keyword>
<dbReference type="NCBIfam" id="TIGR01409">
    <property type="entry name" value="TAT_signal_seq"/>
    <property type="match status" value="1"/>
</dbReference>
<dbReference type="KEGG" id="marb:CJ263_02600"/>
<reference evidence="2 3" key="1">
    <citation type="submission" date="2017-08" db="EMBL/GenBank/DDBJ databases">
        <title>The complete genome sequence of Maribacter sp. B1, isolated from deep-sea sediment.</title>
        <authorList>
            <person name="Wu Y.-H."/>
            <person name="Cheng H."/>
            <person name="Xu X.-W."/>
        </authorList>
    </citation>
    <scope>NUCLEOTIDE SEQUENCE [LARGE SCALE GENOMIC DNA]</scope>
    <source>
        <strain evidence="2 3">B1</strain>
    </source>
</reference>
<evidence type="ECO:0000259" key="1">
    <source>
        <dbReference type="Pfam" id="PF01261"/>
    </source>
</evidence>
<gene>
    <name evidence="2" type="ORF">CJ263_02600</name>
</gene>
<dbReference type="InterPro" id="IPR036237">
    <property type="entry name" value="Xyl_isomerase-like_sf"/>
</dbReference>
<protein>
    <submittedName>
        <fullName evidence="2">Xylose isomerase</fullName>
    </submittedName>
</protein>